<keyword evidence="2" id="KW-0472">Membrane</keyword>
<dbReference type="EMBL" id="CP009807">
    <property type="protein sequence ID" value="ATZ47726.1"/>
    <property type="molecule type" value="Genomic_DNA"/>
</dbReference>
<protein>
    <submittedName>
        <fullName evidence="3">Uncharacterized protein</fullName>
    </submittedName>
</protein>
<feature type="transmembrane region" description="Helical" evidence="2">
    <location>
        <begin position="46"/>
        <end position="66"/>
    </location>
</feature>
<organism evidence="3 4">
    <name type="scientific">Botryotinia fuckeliana (strain B05.10)</name>
    <name type="common">Noble rot fungus</name>
    <name type="synonym">Botrytis cinerea</name>
    <dbReference type="NCBI Taxonomy" id="332648"/>
    <lineage>
        <taxon>Eukaryota</taxon>
        <taxon>Fungi</taxon>
        <taxon>Dikarya</taxon>
        <taxon>Ascomycota</taxon>
        <taxon>Pezizomycotina</taxon>
        <taxon>Leotiomycetes</taxon>
        <taxon>Helotiales</taxon>
        <taxon>Sclerotiniaceae</taxon>
        <taxon>Botrytis</taxon>
    </lineage>
</organism>
<feature type="region of interest" description="Disordered" evidence="1">
    <location>
        <begin position="1"/>
        <end position="38"/>
    </location>
</feature>
<gene>
    <name evidence="3" type="ORF">BCIN_03g00360</name>
</gene>
<evidence type="ECO:0000313" key="4">
    <source>
        <dbReference type="Proteomes" id="UP000001798"/>
    </source>
</evidence>
<dbReference type="GeneID" id="5429357"/>
<keyword evidence="2" id="KW-1133">Transmembrane helix</keyword>
<evidence type="ECO:0000256" key="2">
    <source>
        <dbReference type="SAM" id="Phobius"/>
    </source>
</evidence>
<dbReference type="PANTHER" id="PTHR37490">
    <property type="entry name" value="EXPRESSED PROTEIN"/>
    <property type="match status" value="1"/>
</dbReference>
<evidence type="ECO:0000256" key="1">
    <source>
        <dbReference type="SAM" id="MobiDB-lite"/>
    </source>
</evidence>
<accession>A0A384JAX3</accession>
<dbReference type="RefSeq" id="XP_024547446.1">
    <property type="nucleotide sequence ID" value="XM_024691675.1"/>
</dbReference>
<dbReference type="AlphaFoldDB" id="A0A384JAX3"/>
<dbReference type="InterPro" id="IPR021838">
    <property type="entry name" value="DUF3431"/>
</dbReference>
<reference evidence="3 4" key="2">
    <citation type="journal article" date="2012" name="Eukaryot. Cell">
        <title>Genome update of Botrytis cinerea strains B05.10 and T4.</title>
        <authorList>
            <person name="Staats M."/>
            <person name="van Kan J.A."/>
        </authorList>
    </citation>
    <scope>NUCLEOTIDE SEQUENCE [LARGE SCALE GENOMIC DNA]</scope>
    <source>
        <strain evidence="3 4">B05.10</strain>
    </source>
</reference>
<evidence type="ECO:0000313" key="3">
    <source>
        <dbReference type="EMBL" id="ATZ47726.1"/>
    </source>
</evidence>
<dbReference type="KEGG" id="bfu:BCIN_03g00360"/>
<sequence length="299" mass="33168">MGFNIWSEKPSGSLPQYSRLPQREQADTHPHSASRETPTPSNVFPYIRFILYSITGVAFITSFLWAGPTALREYLNAPSSSAALPTITNSSTPTINLVIASFTSKSDSSGWTKGLKKDNLAIIQHTSPASTHKGSEALIYLKYLHQYYDNLPSVSIFLNKWEATELSCPISETDLINRLDLATVQSRGFLPFCFQDASSMGTNDSVISLFQKSFPDKEVPNKFSAPCNEFAISKDAIRSVPRQQYLHLANMLRPTCAESDAGKEWDVMWPYLFLQDDTNEVAASEALCQGWGICLGSED</sequence>
<dbReference type="VEuPathDB" id="FungiDB:Bcin03g00360"/>
<proteinExistence type="predicted"/>
<dbReference type="PANTHER" id="PTHR37490:SF2">
    <property type="match status" value="1"/>
</dbReference>
<keyword evidence="2" id="KW-0812">Transmembrane</keyword>
<reference evidence="3 4" key="1">
    <citation type="journal article" date="2011" name="PLoS Genet.">
        <title>Genomic analysis of the necrotrophic fungal pathogens Sclerotinia sclerotiorum and Botrytis cinerea.</title>
        <authorList>
            <person name="Amselem J."/>
            <person name="Cuomo C.A."/>
            <person name="van Kan J.A."/>
            <person name="Viaud M."/>
            <person name="Benito E.P."/>
            <person name="Couloux A."/>
            <person name="Coutinho P.M."/>
            <person name="de Vries R.P."/>
            <person name="Dyer P.S."/>
            <person name="Fillinger S."/>
            <person name="Fournier E."/>
            <person name="Gout L."/>
            <person name="Hahn M."/>
            <person name="Kohn L."/>
            <person name="Lapalu N."/>
            <person name="Plummer K.M."/>
            <person name="Pradier J.M."/>
            <person name="Quevillon E."/>
            <person name="Sharon A."/>
            <person name="Simon A."/>
            <person name="ten Have A."/>
            <person name="Tudzynski B."/>
            <person name="Tudzynski P."/>
            <person name="Wincker P."/>
            <person name="Andrew M."/>
            <person name="Anthouard V."/>
            <person name="Beever R.E."/>
            <person name="Beffa R."/>
            <person name="Benoit I."/>
            <person name="Bouzid O."/>
            <person name="Brault B."/>
            <person name="Chen Z."/>
            <person name="Choquer M."/>
            <person name="Collemare J."/>
            <person name="Cotton P."/>
            <person name="Danchin E.G."/>
            <person name="Da Silva C."/>
            <person name="Gautier A."/>
            <person name="Giraud C."/>
            <person name="Giraud T."/>
            <person name="Gonzalez C."/>
            <person name="Grossetete S."/>
            <person name="Guldener U."/>
            <person name="Henrissat B."/>
            <person name="Howlett B.J."/>
            <person name="Kodira C."/>
            <person name="Kretschmer M."/>
            <person name="Lappartient A."/>
            <person name="Leroch M."/>
            <person name="Levis C."/>
            <person name="Mauceli E."/>
            <person name="Neuveglise C."/>
            <person name="Oeser B."/>
            <person name="Pearson M."/>
            <person name="Poulain J."/>
            <person name="Poussereau N."/>
            <person name="Quesneville H."/>
            <person name="Rascle C."/>
            <person name="Schumacher J."/>
            <person name="Segurens B."/>
            <person name="Sexton A."/>
            <person name="Silva E."/>
            <person name="Sirven C."/>
            <person name="Soanes D.M."/>
            <person name="Talbot N.J."/>
            <person name="Templeton M."/>
            <person name="Yandava C."/>
            <person name="Yarden O."/>
            <person name="Zeng Q."/>
            <person name="Rollins J.A."/>
            <person name="Lebrun M.H."/>
            <person name="Dickman M."/>
        </authorList>
    </citation>
    <scope>NUCLEOTIDE SEQUENCE [LARGE SCALE GENOMIC DNA]</scope>
    <source>
        <strain evidence="3 4">B05.10</strain>
    </source>
</reference>
<name>A0A384JAX3_BOTFB</name>
<reference evidence="3 4" key="3">
    <citation type="journal article" date="2017" name="Mol. Plant Pathol.">
        <title>A gapless genome sequence of the fungus Botrytis cinerea.</title>
        <authorList>
            <person name="Van Kan J.A."/>
            <person name="Stassen J.H."/>
            <person name="Mosbach A."/>
            <person name="Van Der Lee T.A."/>
            <person name="Faino L."/>
            <person name="Farmer A.D."/>
            <person name="Papasotiriou D.G."/>
            <person name="Zhou S."/>
            <person name="Seidl M.F."/>
            <person name="Cottam E."/>
            <person name="Edel D."/>
            <person name="Hahn M."/>
            <person name="Schwartz D.C."/>
            <person name="Dietrich R.A."/>
            <person name="Widdison S."/>
            <person name="Scalliet G."/>
        </authorList>
    </citation>
    <scope>NUCLEOTIDE SEQUENCE [LARGE SCALE GENOMIC DNA]</scope>
    <source>
        <strain evidence="3 4">B05.10</strain>
    </source>
</reference>
<dbReference type="Pfam" id="PF11913">
    <property type="entry name" value="DUF3431"/>
    <property type="match status" value="1"/>
</dbReference>
<dbReference type="OrthoDB" id="426718at2759"/>
<feature type="compositionally biased region" description="Basic and acidic residues" evidence="1">
    <location>
        <begin position="21"/>
        <end position="34"/>
    </location>
</feature>
<dbReference type="Proteomes" id="UP000001798">
    <property type="component" value="Chromosome 3"/>
</dbReference>
<keyword evidence="4" id="KW-1185">Reference proteome</keyword>